<dbReference type="Proteomes" id="UP000186955">
    <property type="component" value="Unassembled WGS sequence"/>
</dbReference>
<dbReference type="PROSITE" id="PS50088">
    <property type="entry name" value="ANK_REPEAT"/>
    <property type="match status" value="1"/>
</dbReference>
<dbReference type="SUPFAM" id="SSF48403">
    <property type="entry name" value="Ankyrin repeat"/>
    <property type="match status" value="1"/>
</dbReference>
<dbReference type="InterPro" id="IPR050745">
    <property type="entry name" value="Multifunctional_regulatory"/>
</dbReference>
<feature type="region of interest" description="Disordered" evidence="4">
    <location>
        <begin position="21"/>
        <end position="41"/>
    </location>
</feature>
<dbReference type="STRING" id="1316194.A0A1Q5SR05"/>
<dbReference type="PROSITE" id="PS50297">
    <property type="entry name" value="ANK_REP_REGION"/>
    <property type="match status" value="1"/>
</dbReference>
<feature type="region of interest" description="Disordered" evidence="4">
    <location>
        <begin position="106"/>
        <end position="165"/>
    </location>
</feature>
<evidence type="ECO:0000256" key="3">
    <source>
        <dbReference type="PROSITE-ProRule" id="PRU00023"/>
    </source>
</evidence>
<name>A0A1Q5SR05_9EURO</name>
<keyword evidence="2 3" id="KW-0040">ANK repeat</keyword>
<evidence type="ECO:0000313" key="6">
    <source>
        <dbReference type="Proteomes" id="UP000186955"/>
    </source>
</evidence>
<keyword evidence="1" id="KW-0677">Repeat</keyword>
<dbReference type="EMBL" id="MNBE01000758">
    <property type="protein sequence ID" value="OKO90393.1"/>
    <property type="molecule type" value="Genomic_DNA"/>
</dbReference>
<reference evidence="5 6" key="1">
    <citation type="submission" date="2016-10" db="EMBL/GenBank/DDBJ databases">
        <title>Genome sequence of the ascomycete fungus Penicillium subrubescens.</title>
        <authorList>
            <person name="De Vries R.P."/>
            <person name="Peng M."/>
            <person name="Dilokpimol A."/>
            <person name="Hilden K."/>
            <person name="Makela M.R."/>
            <person name="Grigoriev I."/>
            <person name="Riley R."/>
            <person name="Granchi Z."/>
        </authorList>
    </citation>
    <scope>NUCLEOTIDE SEQUENCE [LARGE SCALE GENOMIC DNA]</scope>
    <source>
        <strain evidence="5 6">CBS 132785</strain>
    </source>
</reference>
<dbReference type="InterPro" id="IPR036770">
    <property type="entry name" value="Ankyrin_rpt-contain_sf"/>
</dbReference>
<feature type="compositionally biased region" description="Low complexity" evidence="4">
    <location>
        <begin position="140"/>
        <end position="151"/>
    </location>
</feature>
<proteinExistence type="predicted"/>
<dbReference type="PANTHER" id="PTHR24189:SF50">
    <property type="entry name" value="ANKYRIN REPEAT AND SOCS BOX PROTEIN 2"/>
    <property type="match status" value="1"/>
</dbReference>
<dbReference type="Gene3D" id="1.25.40.20">
    <property type="entry name" value="Ankyrin repeat-containing domain"/>
    <property type="match status" value="1"/>
</dbReference>
<keyword evidence="6" id="KW-1185">Reference proteome</keyword>
<evidence type="ECO:0000256" key="4">
    <source>
        <dbReference type="SAM" id="MobiDB-lite"/>
    </source>
</evidence>
<sequence>MTSLNIAAEFEFPNVLASLLENGGDPNEPGGHGATPLARSVRKSKSKRAVELLLDANADAHGWEEPWYNERDESGSEVEVKPFAVSLSLSASCASSAVSAVNTLLRNDSDSDSGTGLSGFREDEVSEVGSEAVDNPLIPSNDYSSSFNSDYHQPASSKSTGPSLRESYKKVATPLHLAVKGGLVKNIKLLLEHGSIC</sequence>
<evidence type="ECO:0000256" key="2">
    <source>
        <dbReference type="ARBA" id="ARBA00023043"/>
    </source>
</evidence>
<feature type="repeat" description="ANK" evidence="3">
    <location>
        <begin position="170"/>
        <end position="197"/>
    </location>
</feature>
<evidence type="ECO:0000256" key="1">
    <source>
        <dbReference type="ARBA" id="ARBA00022737"/>
    </source>
</evidence>
<gene>
    <name evidence="5" type="ORF">PENSUB_13526</name>
</gene>
<accession>A0A1Q5SR05</accession>
<evidence type="ECO:0000313" key="5">
    <source>
        <dbReference type="EMBL" id="OKO90393.1"/>
    </source>
</evidence>
<organism evidence="5 6">
    <name type="scientific">Penicillium subrubescens</name>
    <dbReference type="NCBI Taxonomy" id="1316194"/>
    <lineage>
        <taxon>Eukaryota</taxon>
        <taxon>Fungi</taxon>
        <taxon>Dikarya</taxon>
        <taxon>Ascomycota</taxon>
        <taxon>Pezizomycotina</taxon>
        <taxon>Eurotiomycetes</taxon>
        <taxon>Eurotiomycetidae</taxon>
        <taxon>Eurotiales</taxon>
        <taxon>Aspergillaceae</taxon>
        <taxon>Penicillium</taxon>
    </lineage>
</organism>
<dbReference type="Pfam" id="PF00023">
    <property type="entry name" value="Ank"/>
    <property type="match status" value="1"/>
</dbReference>
<dbReference type="PANTHER" id="PTHR24189">
    <property type="entry name" value="MYOTROPHIN"/>
    <property type="match status" value="1"/>
</dbReference>
<dbReference type="AlphaFoldDB" id="A0A1Q5SR05"/>
<protein>
    <submittedName>
        <fullName evidence="5">Uncharacterized protein</fullName>
    </submittedName>
</protein>
<comment type="caution">
    <text evidence="5">The sequence shown here is derived from an EMBL/GenBank/DDBJ whole genome shotgun (WGS) entry which is preliminary data.</text>
</comment>
<dbReference type="InterPro" id="IPR002110">
    <property type="entry name" value="Ankyrin_rpt"/>
</dbReference>